<organism evidence="1 2">
    <name type="scientific">Salix koriyanagi</name>
    <dbReference type="NCBI Taxonomy" id="2511006"/>
    <lineage>
        <taxon>Eukaryota</taxon>
        <taxon>Viridiplantae</taxon>
        <taxon>Streptophyta</taxon>
        <taxon>Embryophyta</taxon>
        <taxon>Tracheophyta</taxon>
        <taxon>Spermatophyta</taxon>
        <taxon>Magnoliopsida</taxon>
        <taxon>eudicotyledons</taxon>
        <taxon>Gunneridae</taxon>
        <taxon>Pentapetalae</taxon>
        <taxon>rosids</taxon>
        <taxon>fabids</taxon>
        <taxon>Malpighiales</taxon>
        <taxon>Salicaceae</taxon>
        <taxon>Saliceae</taxon>
        <taxon>Salix</taxon>
    </lineage>
</organism>
<protein>
    <submittedName>
        <fullName evidence="1">Uncharacterized protein</fullName>
    </submittedName>
</protein>
<dbReference type="AlphaFoldDB" id="A0A9Q1ALM5"/>
<comment type="caution">
    <text evidence="1">The sequence shown here is derived from an EMBL/GenBank/DDBJ whole genome shotgun (WGS) entry which is preliminary data.</text>
</comment>
<dbReference type="Proteomes" id="UP001151752">
    <property type="component" value="Chromosome 16"/>
</dbReference>
<reference evidence="1" key="2">
    <citation type="journal article" date="2023" name="Int. J. Mol. Sci.">
        <title>De Novo Assembly and Annotation of 11 Diverse Shrub Willow (Salix) Genomes Reveals Novel Gene Organization in Sex-Linked Regions.</title>
        <authorList>
            <person name="Hyden B."/>
            <person name="Feng K."/>
            <person name="Yates T.B."/>
            <person name="Jawdy S."/>
            <person name="Cereghino C."/>
            <person name="Smart L.B."/>
            <person name="Muchero W."/>
        </authorList>
    </citation>
    <scope>NUCLEOTIDE SEQUENCE</scope>
    <source>
        <tissue evidence="1">Shoot tip</tissue>
    </source>
</reference>
<sequence>MIFSFTVLQPFPPPPQNPPQIQLHGNDYMAPMVFSFTSLLLF</sequence>
<reference evidence="1" key="1">
    <citation type="submission" date="2022-11" db="EMBL/GenBank/DDBJ databases">
        <authorList>
            <person name="Hyden B.L."/>
            <person name="Feng K."/>
            <person name="Yates T."/>
            <person name="Jawdy S."/>
            <person name="Smart L.B."/>
            <person name="Muchero W."/>
        </authorList>
    </citation>
    <scope>NUCLEOTIDE SEQUENCE</scope>
    <source>
        <tissue evidence="1">Shoot tip</tissue>
    </source>
</reference>
<evidence type="ECO:0000313" key="2">
    <source>
        <dbReference type="Proteomes" id="UP001151752"/>
    </source>
</evidence>
<gene>
    <name evidence="1" type="ORF">OIU74_000140</name>
</gene>
<evidence type="ECO:0000313" key="1">
    <source>
        <dbReference type="EMBL" id="KAJ6775889.1"/>
    </source>
</evidence>
<dbReference type="EMBL" id="JAPFFM010000001">
    <property type="protein sequence ID" value="KAJ6775889.1"/>
    <property type="molecule type" value="Genomic_DNA"/>
</dbReference>
<keyword evidence="2" id="KW-1185">Reference proteome</keyword>
<name>A0A9Q1ALM5_9ROSI</name>
<proteinExistence type="predicted"/>
<accession>A0A9Q1ALM5</accession>